<proteinExistence type="predicted"/>
<dbReference type="Proteomes" id="UP000673375">
    <property type="component" value="Unassembled WGS sequence"/>
</dbReference>
<comment type="caution">
    <text evidence="1">The sequence shown here is derived from an EMBL/GenBank/DDBJ whole genome shotgun (WGS) entry which is preliminary data.</text>
</comment>
<protein>
    <submittedName>
        <fullName evidence="1">TIGR04197 family type VII secretion effector</fullName>
    </submittedName>
</protein>
<dbReference type="EMBL" id="JAEDXU010000004">
    <property type="protein sequence ID" value="MBP1046683.1"/>
    <property type="molecule type" value="Genomic_DNA"/>
</dbReference>
<evidence type="ECO:0000313" key="2">
    <source>
        <dbReference type="Proteomes" id="UP000673375"/>
    </source>
</evidence>
<dbReference type="NCBIfam" id="TIGR04197">
    <property type="entry name" value="T7SS_SACOL2603"/>
    <property type="match status" value="1"/>
</dbReference>
<dbReference type="RefSeq" id="WP_209557469.1">
    <property type="nucleotide sequence ID" value="NZ_JAEDXU010000004.1"/>
</dbReference>
<sequence>MSVRSNEEVAKQYATEIASALDLLSDCSDPELDSKTTVSGNDNAHQSFEKEKATIEAICSVISTDSKNFHSIAKEFKAMDERIYEGIAPAKDWW</sequence>
<accession>A0ABS4CJ85</accession>
<evidence type="ECO:0000313" key="1">
    <source>
        <dbReference type="EMBL" id="MBP1046683.1"/>
    </source>
</evidence>
<gene>
    <name evidence="1" type="ORF">I6N96_10315</name>
</gene>
<organism evidence="1 2">
    <name type="scientific">Enterococcus larvae</name>
    <dbReference type="NCBI Taxonomy" id="2794352"/>
    <lineage>
        <taxon>Bacteria</taxon>
        <taxon>Bacillati</taxon>
        <taxon>Bacillota</taxon>
        <taxon>Bacilli</taxon>
        <taxon>Lactobacillales</taxon>
        <taxon>Enterococcaceae</taxon>
        <taxon>Enterococcus</taxon>
    </lineage>
</organism>
<reference evidence="1 2" key="1">
    <citation type="submission" date="2020-12" db="EMBL/GenBank/DDBJ databases">
        <title>Vagococcus allomyrinae sp. nov. and Enterococcus lavae sp. nov., isolated from the larvae of Allomyrina dichotoma.</title>
        <authorList>
            <person name="Lee S.D."/>
        </authorList>
    </citation>
    <scope>NUCLEOTIDE SEQUENCE [LARGE SCALE GENOMIC DNA]</scope>
    <source>
        <strain evidence="1 2">BWM-S5</strain>
    </source>
</reference>
<dbReference type="InterPro" id="IPR021477">
    <property type="entry name" value="TVIIS_effector_SACOL2603_fam"/>
</dbReference>
<name>A0ABS4CJ85_9ENTE</name>
<keyword evidence="2" id="KW-1185">Reference proteome</keyword>